<dbReference type="Pfam" id="PF04133">
    <property type="entry name" value="Vps55"/>
    <property type="match status" value="1"/>
</dbReference>
<reference evidence="7 8" key="1">
    <citation type="submission" date="2022-05" db="EMBL/GenBank/DDBJ databases">
        <authorList>
            <consortium name="Genoscope - CEA"/>
            <person name="William W."/>
        </authorList>
    </citation>
    <scope>NUCLEOTIDE SEQUENCE [LARGE SCALE GENOMIC DNA]</scope>
</reference>
<dbReference type="InterPro" id="IPR007262">
    <property type="entry name" value="Vps55/LEPROT"/>
</dbReference>
<evidence type="ECO:0008006" key="9">
    <source>
        <dbReference type="Google" id="ProtNLM"/>
    </source>
</evidence>
<evidence type="ECO:0000256" key="1">
    <source>
        <dbReference type="ARBA" id="ARBA00004141"/>
    </source>
</evidence>
<proteinExistence type="inferred from homology"/>
<accession>A0AAU9X103</accession>
<dbReference type="GO" id="GO:0005768">
    <property type="term" value="C:endosome"/>
    <property type="evidence" value="ECO:0007669"/>
    <property type="project" value="TreeGrafter"/>
</dbReference>
<name>A0AAU9X103_9CNID</name>
<feature type="transmembrane region" description="Helical" evidence="6">
    <location>
        <begin position="93"/>
        <end position="116"/>
    </location>
</feature>
<keyword evidence="3 6" id="KW-0812">Transmembrane</keyword>
<sequence length="125" mass="13654">GRIIALSFFASIGVLLVVLGCALEEYGVWWPLFVLFFYALAPIPTVIAKRFCEDFSSNAASVVKEIAMFFTAGIVVSGFGLPIVLAHTEVIKWGAMALVSSGNVFIFVTILIYFIVFSGEDDWGF</sequence>
<evidence type="ECO:0000256" key="6">
    <source>
        <dbReference type="SAM" id="Phobius"/>
    </source>
</evidence>
<evidence type="ECO:0000256" key="5">
    <source>
        <dbReference type="ARBA" id="ARBA00023136"/>
    </source>
</evidence>
<comment type="subcellular location">
    <subcellularLocation>
        <location evidence="1">Membrane</location>
        <topology evidence="1">Multi-pass membrane protein</topology>
    </subcellularLocation>
</comment>
<feature type="non-terminal residue" evidence="7">
    <location>
        <position position="1"/>
    </location>
</feature>
<protein>
    <recommendedName>
        <fullName evidence="9">Vacuolar protein sorting 55</fullName>
    </recommendedName>
</protein>
<organism evidence="7 8">
    <name type="scientific">Pocillopora meandrina</name>
    <dbReference type="NCBI Taxonomy" id="46732"/>
    <lineage>
        <taxon>Eukaryota</taxon>
        <taxon>Metazoa</taxon>
        <taxon>Cnidaria</taxon>
        <taxon>Anthozoa</taxon>
        <taxon>Hexacorallia</taxon>
        <taxon>Scleractinia</taxon>
        <taxon>Astrocoeniina</taxon>
        <taxon>Pocilloporidae</taxon>
        <taxon>Pocillopora</taxon>
    </lineage>
</organism>
<evidence type="ECO:0000313" key="8">
    <source>
        <dbReference type="Proteomes" id="UP001159428"/>
    </source>
</evidence>
<evidence type="ECO:0000256" key="4">
    <source>
        <dbReference type="ARBA" id="ARBA00022989"/>
    </source>
</evidence>
<evidence type="ECO:0000256" key="3">
    <source>
        <dbReference type="ARBA" id="ARBA00022692"/>
    </source>
</evidence>
<comment type="caution">
    <text evidence="7">The sequence shown here is derived from an EMBL/GenBank/DDBJ whole genome shotgun (WGS) entry which is preliminary data.</text>
</comment>
<dbReference type="AlphaFoldDB" id="A0AAU9X103"/>
<evidence type="ECO:0000256" key="2">
    <source>
        <dbReference type="ARBA" id="ARBA00005645"/>
    </source>
</evidence>
<keyword evidence="5 6" id="KW-0472">Membrane</keyword>
<feature type="transmembrane region" description="Helical" evidence="6">
    <location>
        <begin position="67"/>
        <end position="87"/>
    </location>
</feature>
<dbReference type="EMBL" id="CALNXJ010000027">
    <property type="protein sequence ID" value="CAH3132779.1"/>
    <property type="molecule type" value="Genomic_DNA"/>
</dbReference>
<feature type="transmembrane region" description="Helical" evidence="6">
    <location>
        <begin position="30"/>
        <end position="47"/>
    </location>
</feature>
<dbReference type="PANTHER" id="PTHR12050:SF0">
    <property type="entry name" value="RH04491P"/>
    <property type="match status" value="1"/>
</dbReference>
<keyword evidence="4 6" id="KW-1133">Transmembrane helix</keyword>
<keyword evidence="8" id="KW-1185">Reference proteome</keyword>
<dbReference type="GO" id="GO:0032511">
    <property type="term" value="P:late endosome to vacuole transport via multivesicular body sorting pathway"/>
    <property type="evidence" value="ECO:0007669"/>
    <property type="project" value="TreeGrafter"/>
</dbReference>
<dbReference type="GO" id="GO:0016020">
    <property type="term" value="C:membrane"/>
    <property type="evidence" value="ECO:0007669"/>
    <property type="project" value="UniProtKB-SubCell"/>
</dbReference>
<dbReference type="Proteomes" id="UP001159428">
    <property type="component" value="Unassembled WGS sequence"/>
</dbReference>
<gene>
    <name evidence="7" type="ORF">PMEA_00015190</name>
</gene>
<dbReference type="PANTHER" id="PTHR12050">
    <property type="entry name" value="LEPTIN RECEPTOR-RELATED"/>
    <property type="match status" value="1"/>
</dbReference>
<evidence type="ECO:0000313" key="7">
    <source>
        <dbReference type="EMBL" id="CAH3132779.1"/>
    </source>
</evidence>
<comment type="similarity">
    <text evidence="2">Belongs to the OB-RGRP/VPS55 family.</text>
</comment>